<evidence type="ECO:0000313" key="2">
    <source>
        <dbReference type="EMBL" id="RTE78554.1"/>
    </source>
</evidence>
<evidence type="ECO:0000313" key="3">
    <source>
        <dbReference type="Proteomes" id="UP000287124"/>
    </source>
</evidence>
<keyword evidence="3" id="KW-1185">Reference proteome</keyword>
<reference evidence="2 3" key="1">
    <citation type="submission" date="2017-06" db="EMBL/GenBank/DDBJ databases">
        <title>Comparative genomic analysis of Ambrosia Fusariam Clade fungi.</title>
        <authorList>
            <person name="Stajich J.E."/>
            <person name="Carrillo J."/>
            <person name="Kijimoto T."/>
            <person name="Eskalen A."/>
            <person name="O'Donnell K."/>
            <person name="Kasson M."/>
        </authorList>
    </citation>
    <scope>NUCLEOTIDE SEQUENCE [LARGE SCALE GENOMIC DNA]</scope>
    <source>
        <strain evidence="2 3">UCR1854</strain>
    </source>
</reference>
<comment type="caution">
    <text evidence="2">The sequence shown here is derived from an EMBL/GenBank/DDBJ whole genome shotgun (WGS) entry which is preliminary data.</text>
</comment>
<protein>
    <submittedName>
        <fullName evidence="2">Uncharacterized protein</fullName>
    </submittedName>
</protein>
<evidence type="ECO:0000256" key="1">
    <source>
        <dbReference type="SAM" id="MobiDB-lite"/>
    </source>
</evidence>
<dbReference type="Proteomes" id="UP000287124">
    <property type="component" value="Unassembled WGS sequence"/>
</dbReference>
<feature type="compositionally biased region" description="Acidic residues" evidence="1">
    <location>
        <begin position="128"/>
        <end position="145"/>
    </location>
</feature>
<dbReference type="EMBL" id="MIKF01000093">
    <property type="protein sequence ID" value="RTE78554.1"/>
    <property type="molecule type" value="Genomic_DNA"/>
</dbReference>
<dbReference type="AlphaFoldDB" id="A0A430LS72"/>
<proteinExistence type="predicted"/>
<accession>A0A430LS72</accession>
<organism evidence="2 3">
    <name type="scientific">Fusarium euwallaceae</name>
    <dbReference type="NCBI Taxonomy" id="1147111"/>
    <lineage>
        <taxon>Eukaryota</taxon>
        <taxon>Fungi</taxon>
        <taxon>Dikarya</taxon>
        <taxon>Ascomycota</taxon>
        <taxon>Pezizomycotina</taxon>
        <taxon>Sordariomycetes</taxon>
        <taxon>Hypocreomycetidae</taxon>
        <taxon>Hypocreales</taxon>
        <taxon>Nectriaceae</taxon>
        <taxon>Fusarium</taxon>
        <taxon>Fusarium solani species complex</taxon>
    </lineage>
</organism>
<gene>
    <name evidence="2" type="ORF">BHE90_006940</name>
</gene>
<name>A0A430LS72_9HYPO</name>
<sequence>MDLRSVKVVKYDIVDFLNGTAKPRTVTIYQPDKGGLSFVVKPQEYILPEGYSLKEIGINEQNILKAGGATVYVQLVSAEDEEFNIRREGPHDFFYDQADEDFTMLDIETAMTDAPEASRASDSVRNDDDPERSDNDEEDDSESGNDYDTALDTSLDHEEEDSTAMIILLAEDMEIPLAELMKRVYGVTMEKLLEAS</sequence>
<feature type="region of interest" description="Disordered" evidence="1">
    <location>
        <begin position="112"/>
        <end position="158"/>
    </location>
</feature>